<dbReference type="GO" id="GO:0004177">
    <property type="term" value="F:aminopeptidase activity"/>
    <property type="evidence" value="ECO:0007669"/>
    <property type="project" value="UniProtKB-KW"/>
</dbReference>
<dbReference type="RefSeq" id="WP_125230034.1">
    <property type="nucleotide sequence ID" value="NZ_RWJI01000001.1"/>
</dbReference>
<accession>A0A3R8Q4F7</accession>
<evidence type="ECO:0000256" key="2">
    <source>
        <dbReference type="ARBA" id="ARBA00022670"/>
    </source>
</evidence>
<evidence type="ECO:0000256" key="6">
    <source>
        <dbReference type="ARBA" id="ARBA00022833"/>
    </source>
</evidence>
<dbReference type="GO" id="GO:0008235">
    <property type="term" value="F:metalloexopeptidase activity"/>
    <property type="evidence" value="ECO:0007669"/>
    <property type="project" value="InterPro"/>
</dbReference>
<dbReference type="GO" id="GO:0046872">
    <property type="term" value="F:metal ion binding"/>
    <property type="evidence" value="ECO:0007669"/>
    <property type="project" value="UniProtKB-KW"/>
</dbReference>
<keyword evidence="1" id="KW-0031">Aminopeptidase</keyword>
<evidence type="ECO:0000256" key="7">
    <source>
        <dbReference type="SAM" id="SignalP"/>
    </source>
</evidence>
<evidence type="ECO:0000256" key="4">
    <source>
        <dbReference type="ARBA" id="ARBA00022729"/>
    </source>
</evidence>
<dbReference type="OrthoDB" id="9778250at2"/>
<proteinExistence type="predicted"/>
<dbReference type="Proteomes" id="UP000268553">
    <property type="component" value="Unassembled WGS sequence"/>
</dbReference>
<feature type="signal peptide" evidence="7">
    <location>
        <begin position="1"/>
        <end position="16"/>
    </location>
</feature>
<name>A0A3R8Q4F7_9SPHN</name>
<evidence type="ECO:0000313" key="9">
    <source>
        <dbReference type="EMBL" id="RRQ52018.1"/>
    </source>
</evidence>
<keyword evidence="6" id="KW-0862">Zinc</keyword>
<keyword evidence="5" id="KW-0378">Hydrolase</keyword>
<keyword evidence="3" id="KW-0479">Metal-binding</keyword>
<keyword evidence="10" id="KW-1185">Reference proteome</keyword>
<evidence type="ECO:0000259" key="8">
    <source>
        <dbReference type="Pfam" id="PF04389"/>
    </source>
</evidence>
<evidence type="ECO:0000256" key="3">
    <source>
        <dbReference type="ARBA" id="ARBA00022723"/>
    </source>
</evidence>
<protein>
    <submittedName>
        <fullName evidence="9">M28 family peptidase</fullName>
    </submittedName>
</protein>
<organism evidence="9 10">
    <name type="scientific">Sphingorhabdus wooponensis</name>
    <dbReference type="NCBI Taxonomy" id="940136"/>
    <lineage>
        <taxon>Bacteria</taxon>
        <taxon>Pseudomonadati</taxon>
        <taxon>Pseudomonadota</taxon>
        <taxon>Alphaproteobacteria</taxon>
        <taxon>Sphingomonadales</taxon>
        <taxon>Sphingomonadaceae</taxon>
        <taxon>Sphingorhabdus</taxon>
    </lineage>
</organism>
<evidence type="ECO:0000313" key="10">
    <source>
        <dbReference type="Proteomes" id="UP000268553"/>
    </source>
</evidence>
<keyword evidence="4 7" id="KW-0732">Signal</keyword>
<dbReference type="EMBL" id="RWJI01000001">
    <property type="protein sequence ID" value="RRQ52018.1"/>
    <property type="molecule type" value="Genomic_DNA"/>
</dbReference>
<gene>
    <name evidence="9" type="ORF">D7D48_03860</name>
</gene>
<reference evidence="9 10" key="1">
    <citation type="submission" date="2018-12" db="EMBL/GenBank/DDBJ databases">
        <authorList>
            <person name="Kim S.-J."/>
            <person name="Jung G.-Y."/>
        </authorList>
    </citation>
    <scope>NUCLEOTIDE SEQUENCE [LARGE SCALE GENOMIC DNA]</scope>
    <source>
        <strain evidence="9 10">03SU3-P</strain>
    </source>
</reference>
<dbReference type="InterPro" id="IPR045175">
    <property type="entry name" value="M28_fam"/>
</dbReference>
<feature type="chain" id="PRO_5018635492" evidence="7">
    <location>
        <begin position="17"/>
        <end position="494"/>
    </location>
</feature>
<dbReference type="Pfam" id="PF04389">
    <property type="entry name" value="Peptidase_M28"/>
    <property type="match status" value="1"/>
</dbReference>
<dbReference type="Gene3D" id="3.40.630.10">
    <property type="entry name" value="Zn peptidases"/>
    <property type="match status" value="2"/>
</dbReference>
<dbReference type="AlphaFoldDB" id="A0A3R8Q4F7"/>
<comment type="caution">
    <text evidence="9">The sequence shown here is derived from an EMBL/GenBank/DDBJ whole genome shotgun (WGS) entry which is preliminary data.</text>
</comment>
<dbReference type="GO" id="GO:0006508">
    <property type="term" value="P:proteolysis"/>
    <property type="evidence" value="ECO:0007669"/>
    <property type="project" value="UniProtKB-KW"/>
</dbReference>
<dbReference type="PANTHER" id="PTHR12147">
    <property type="entry name" value="METALLOPEPTIDASE M28 FAMILY MEMBER"/>
    <property type="match status" value="1"/>
</dbReference>
<dbReference type="PANTHER" id="PTHR12147:SF56">
    <property type="entry name" value="AMINOPEPTIDASE YDR415C-RELATED"/>
    <property type="match status" value="1"/>
</dbReference>
<dbReference type="InterPro" id="IPR007484">
    <property type="entry name" value="Peptidase_M28"/>
</dbReference>
<dbReference type="SUPFAM" id="SSF53187">
    <property type="entry name" value="Zn-dependent exopeptidases"/>
    <property type="match status" value="1"/>
</dbReference>
<evidence type="ECO:0000256" key="1">
    <source>
        <dbReference type="ARBA" id="ARBA00022438"/>
    </source>
</evidence>
<feature type="domain" description="Peptidase M28" evidence="8">
    <location>
        <begin position="267"/>
        <end position="460"/>
    </location>
</feature>
<sequence length="494" mass="52488">MRLVHSPIFFALVALAATPSFSKAVTEADLRSHVEILASDAFEGRKPGTEGEAKTVKYIAEAWAKAGLKPAAADGGWFDPVPLIQRGQGSATYAFTAKGRTLQIVSDDIVLIGQKAAYARSNLPLIFTGAGVTTKGQVAADVKGKAAVVLFGADNVPDNMKSPRARREALIAAGAEAVIFVGDCQGNWPTLRRQLLSRPIMLETREKRAPLEGAISTEFMVGLVTAAGQDWDKLRANAKQADYAGEALGIDADFDVKTDLYRFNSSNVIGKIAGRKKNSGAILFMGHWDHLGICAPESAPDRICNGAVDNASGIAVMNEVAEALAKKKHDRDIYFLATTAEESGLLGAYAFADKPVLPLDQIIISLNIDTIAIAPRGSKVAIIGRGTTPLDAVVETVAKKMGRAIESSTDANAFLQRQDGWALAQKGVPALMVGGSFADLNLMQKFLGSDYHGPNDELTDSTELGGAAEDADLHIALGRYFADARKYKSKKAGE</sequence>
<evidence type="ECO:0000256" key="5">
    <source>
        <dbReference type="ARBA" id="ARBA00022801"/>
    </source>
</evidence>
<keyword evidence="2" id="KW-0645">Protease</keyword>